<dbReference type="AlphaFoldDB" id="A0AAN8W801"/>
<feature type="region of interest" description="Disordered" evidence="1">
    <location>
        <begin position="1"/>
        <end position="24"/>
    </location>
</feature>
<reference evidence="3 4" key="1">
    <citation type="submission" date="2023-12" db="EMBL/GenBank/DDBJ databases">
        <title>A high-quality genome assembly for Dillenia turbinata (Dilleniales).</title>
        <authorList>
            <person name="Chanderbali A."/>
        </authorList>
    </citation>
    <scope>NUCLEOTIDE SEQUENCE [LARGE SCALE GENOMIC DNA]</scope>
    <source>
        <strain evidence="3">LSX21</strain>
        <tissue evidence="3">Leaf</tissue>
    </source>
</reference>
<comment type="caution">
    <text evidence="3">The sequence shown here is derived from an EMBL/GenBank/DDBJ whole genome shotgun (WGS) entry which is preliminary data.</text>
</comment>
<organism evidence="3 4">
    <name type="scientific">Dillenia turbinata</name>
    <dbReference type="NCBI Taxonomy" id="194707"/>
    <lineage>
        <taxon>Eukaryota</taxon>
        <taxon>Viridiplantae</taxon>
        <taxon>Streptophyta</taxon>
        <taxon>Embryophyta</taxon>
        <taxon>Tracheophyta</taxon>
        <taxon>Spermatophyta</taxon>
        <taxon>Magnoliopsida</taxon>
        <taxon>eudicotyledons</taxon>
        <taxon>Gunneridae</taxon>
        <taxon>Pentapetalae</taxon>
        <taxon>Dilleniales</taxon>
        <taxon>Dilleniaceae</taxon>
        <taxon>Dillenia</taxon>
    </lineage>
</organism>
<dbReference type="Proteomes" id="UP001370490">
    <property type="component" value="Unassembled WGS sequence"/>
</dbReference>
<gene>
    <name evidence="3" type="ORF">RJ641_030433</name>
</gene>
<dbReference type="PANTHER" id="PTHR45463:SF8">
    <property type="entry name" value="OS09G0392200 PROTEIN"/>
    <property type="match status" value="1"/>
</dbReference>
<name>A0AAN8W801_9MAGN</name>
<dbReference type="PANTHER" id="PTHR45463">
    <property type="entry name" value="OS09G0392200 PROTEIN"/>
    <property type="match status" value="1"/>
</dbReference>
<protein>
    <submittedName>
        <fullName evidence="3">F-box domain</fullName>
    </submittedName>
</protein>
<evidence type="ECO:0000256" key="1">
    <source>
        <dbReference type="SAM" id="MobiDB-lite"/>
    </source>
</evidence>
<dbReference type="Pfam" id="PF00646">
    <property type="entry name" value="F-box"/>
    <property type="match status" value="1"/>
</dbReference>
<feature type="domain" description="F-box" evidence="2">
    <location>
        <begin position="28"/>
        <end position="62"/>
    </location>
</feature>
<dbReference type="InterPro" id="IPR001810">
    <property type="entry name" value="F-box_dom"/>
</dbReference>
<accession>A0AAN8W801</accession>
<dbReference type="EMBL" id="JBAMMX010000005">
    <property type="protein sequence ID" value="KAK6940902.1"/>
    <property type="molecule type" value="Genomic_DNA"/>
</dbReference>
<dbReference type="InterPro" id="IPR036047">
    <property type="entry name" value="F-box-like_dom_sf"/>
</dbReference>
<dbReference type="SUPFAM" id="SSF81383">
    <property type="entry name" value="F-box domain"/>
    <property type="match status" value="1"/>
</dbReference>
<dbReference type="Gene3D" id="1.20.1280.50">
    <property type="match status" value="1"/>
</dbReference>
<keyword evidence="4" id="KW-1185">Reference proteome</keyword>
<evidence type="ECO:0000313" key="3">
    <source>
        <dbReference type="EMBL" id="KAK6940902.1"/>
    </source>
</evidence>
<evidence type="ECO:0000313" key="4">
    <source>
        <dbReference type="Proteomes" id="UP001370490"/>
    </source>
</evidence>
<evidence type="ECO:0000259" key="2">
    <source>
        <dbReference type="Pfam" id="PF00646"/>
    </source>
</evidence>
<sequence length="135" mass="15291">MASSSGNIEEDMQEERSTDSNADTVNSWSDLPRDLLPIIADHLGLVKFLSFRGVCREWRMVSSTASAEIQLRKLLWFLCVDPEDRYILYTSNFQESFKIIVPDHYVARCLASDQGWLPVFKQGSASSCAPSLVRK</sequence>
<proteinExistence type="predicted"/>